<feature type="compositionally biased region" description="Polar residues" evidence="1">
    <location>
        <begin position="234"/>
        <end position="249"/>
    </location>
</feature>
<dbReference type="Proteomes" id="UP000654075">
    <property type="component" value="Unassembled WGS sequence"/>
</dbReference>
<feature type="compositionally biased region" description="Acidic residues" evidence="1">
    <location>
        <begin position="222"/>
        <end position="231"/>
    </location>
</feature>
<feature type="region of interest" description="Disordered" evidence="1">
    <location>
        <begin position="164"/>
        <end position="348"/>
    </location>
</feature>
<feature type="compositionally biased region" description="Low complexity" evidence="1">
    <location>
        <begin position="250"/>
        <end position="322"/>
    </location>
</feature>
<name>A0A813GPB0_POLGL</name>
<feature type="region of interest" description="Disordered" evidence="1">
    <location>
        <begin position="1"/>
        <end position="61"/>
    </location>
</feature>
<dbReference type="EMBL" id="CAJNNV010029046">
    <property type="protein sequence ID" value="CAE8626827.1"/>
    <property type="molecule type" value="Genomic_DNA"/>
</dbReference>
<dbReference type="AlphaFoldDB" id="A0A813GPB0"/>
<evidence type="ECO:0000313" key="3">
    <source>
        <dbReference type="Proteomes" id="UP000654075"/>
    </source>
</evidence>
<gene>
    <name evidence="2" type="ORF">PGLA1383_LOCUS43716</name>
</gene>
<accession>A0A813GPB0</accession>
<feature type="compositionally biased region" description="Polar residues" evidence="1">
    <location>
        <begin position="7"/>
        <end position="17"/>
    </location>
</feature>
<protein>
    <submittedName>
        <fullName evidence="2">Uncharacterized protein</fullName>
    </submittedName>
</protein>
<feature type="region of interest" description="Disordered" evidence="1">
    <location>
        <begin position="123"/>
        <end position="142"/>
    </location>
</feature>
<evidence type="ECO:0000256" key="1">
    <source>
        <dbReference type="SAM" id="MobiDB-lite"/>
    </source>
</evidence>
<evidence type="ECO:0000313" key="2">
    <source>
        <dbReference type="EMBL" id="CAE8626827.1"/>
    </source>
</evidence>
<proteinExistence type="predicted"/>
<sequence>MAAEATPSPSRGANLQASAERFALQSPSTKASPRMGDRAPWCGASPVATPQRTRRRLNPAGCSPLAIRWDIDSNRASTVDPSGPACGEDPTEADFSAWAALEAAEVATPSPKAERRSIDGALQQATSTPWTTSPPWSWRQASGGDTALLSASWRRAVASELPFTRRLDEASPRFAPRATGSPCWSSRRTPGAAPSRPAAVIGQRQLFREPSAPSSPPREEEATADEVESEDLSCVSSMTPTRRCSSVSPSGSIDCSDRSISCGSRGSCSGSRSCSSHCSPCSLECSPGSCGSDSDGMEHSPSSKGTSSSEDDGGSSLESSTGDRSPSEEQDALQSSRRSVRRRLDVEL</sequence>
<keyword evidence="3" id="KW-1185">Reference proteome</keyword>
<organism evidence="2 3">
    <name type="scientific">Polarella glacialis</name>
    <name type="common">Dinoflagellate</name>
    <dbReference type="NCBI Taxonomy" id="89957"/>
    <lineage>
        <taxon>Eukaryota</taxon>
        <taxon>Sar</taxon>
        <taxon>Alveolata</taxon>
        <taxon>Dinophyceae</taxon>
        <taxon>Suessiales</taxon>
        <taxon>Suessiaceae</taxon>
        <taxon>Polarella</taxon>
    </lineage>
</organism>
<feature type="compositionally biased region" description="Low complexity" evidence="1">
    <location>
        <begin position="126"/>
        <end position="138"/>
    </location>
</feature>
<reference evidence="2" key="1">
    <citation type="submission" date="2021-02" db="EMBL/GenBank/DDBJ databases">
        <authorList>
            <person name="Dougan E. K."/>
            <person name="Rhodes N."/>
            <person name="Thang M."/>
            <person name="Chan C."/>
        </authorList>
    </citation>
    <scope>NUCLEOTIDE SEQUENCE</scope>
</reference>
<comment type="caution">
    <text evidence="2">The sequence shown here is derived from an EMBL/GenBank/DDBJ whole genome shotgun (WGS) entry which is preliminary data.</text>
</comment>